<dbReference type="Pfam" id="PF10345">
    <property type="entry name" value="Cohesin_load"/>
    <property type="match status" value="1"/>
</dbReference>
<dbReference type="AlphaFoldDB" id="A0AAX4HH43"/>
<evidence type="ECO:0000256" key="1">
    <source>
        <dbReference type="ARBA" id="ARBA00004123"/>
    </source>
</evidence>
<evidence type="ECO:0000256" key="4">
    <source>
        <dbReference type="ARBA" id="ARBA00022776"/>
    </source>
</evidence>
<evidence type="ECO:0000256" key="6">
    <source>
        <dbReference type="ARBA" id="ARBA00023242"/>
    </source>
</evidence>
<dbReference type="RefSeq" id="XP_062879393.1">
    <property type="nucleotide sequence ID" value="XM_063023323.1"/>
</dbReference>
<evidence type="ECO:0000313" key="9">
    <source>
        <dbReference type="Proteomes" id="UP001338582"/>
    </source>
</evidence>
<comment type="subcellular location">
    <subcellularLocation>
        <location evidence="1">Nucleus</location>
    </subcellularLocation>
</comment>
<dbReference type="GO" id="GO:0005634">
    <property type="term" value="C:nucleus"/>
    <property type="evidence" value="ECO:0007669"/>
    <property type="project" value="UniProtKB-SubCell"/>
</dbReference>
<dbReference type="EMBL" id="CP138898">
    <property type="protein sequence ID" value="WPK27015.1"/>
    <property type="molecule type" value="Genomic_DNA"/>
</dbReference>
<evidence type="ECO:0000256" key="2">
    <source>
        <dbReference type="ARBA" id="ARBA00008585"/>
    </source>
</evidence>
<comment type="similarity">
    <text evidence="2">Belongs to the SCC4/mau-2 family.</text>
</comment>
<sequence>MLNLKHNFLEVTIKLKSNCWNKDIHRLPCAHLRLSHVLPTWNKKAMHKYLFESSRQQNTSQRRAKTSSRREIVFQVPKKRKKSPLSRLSLVPILTSSQTNLSDPLKSSTESASLSVTAKEFYSRPKSYLEQQYEQKISEFVSANGSNDFEALENTTPEESENQLDEFEIPEKIASPENSGFTEEPIPEIPIEPELIREQMVHGDLSIGLLITLSDRFLNTAHAMVFECNDSAGSELYYSYIKLALSSLHKVLSEQEAKLNPQLELAVCLKLARIYFTETENLDLAEKFLSRSQALLSRHHLDKQLLASDLLQYQILSASNDSNMLAYFKDRLSYYHENDMPGACSLFSFLRAQSQIGSEPAVALNHFKLINQDQNCETNISILALILEANLHIYRGNPLEAKPLLKKAAAQMIPLQCQPQIRGLHLLLTLCFYIQVGDFQKGKDTSKEISKFITRQKRVEWKLWKSSGKVAIELELKKGHKILVDFTWINSDMFVIYFYLLSGVLLLSYDFSHAKASEVFMACQKLTDEKLVSVTSVHSSSGGFGINALTEHFVRLNFIRYTLFYYRTWLDIVHNNEFMGIKSIRNFLANFNNENYSGDELIYYKLLRDRFKYLVALYHLHEGDIKAAKYFFTQLRIQNASGKTLKLINASTKQLGIGIGCEILLGRANQNELFLFSSLHLLAISEYEMSSFTLKNLSESDHTKVAEIRSFLGILKNDLNKAIEKDVKFGIGNSEKVLQYTIKLISCAFEKKSALSLGGILELSNDLAEKRVSNYPEFLKAITRFLEYENCTNRDKRKKLKKQILYAESSSTLSSVLKFLIFSKSQSPRGEAVEQDDLELQFLKCKKSLEVMQEKDEFARSSIIL</sequence>
<keyword evidence="7" id="KW-0131">Cell cycle</keyword>
<dbReference type="GO" id="GO:0051301">
    <property type="term" value="P:cell division"/>
    <property type="evidence" value="ECO:0007669"/>
    <property type="project" value="UniProtKB-KW"/>
</dbReference>
<gene>
    <name evidence="8" type="ORF">PUMCH_004386</name>
</gene>
<evidence type="ECO:0000256" key="3">
    <source>
        <dbReference type="ARBA" id="ARBA00022618"/>
    </source>
</evidence>
<dbReference type="GeneID" id="88175446"/>
<reference evidence="8 9" key="1">
    <citation type="submission" date="2023-10" db="EMBL/GenBank/DDBJ databases">
        <title>Draft Genome Sequence of Candida saopaulonensis from a very Premature Infant with Sepsis.</title>
        <authorList>
            <person name="Ning Y."/>
            <person name="Dai R."/>
            <person name="Xiao M."/>
            <person name="Xu Y."/>
            <person name="Yan Q."/>
            <person name="Zhang L."/>
        </authorList>
    </citation>
    <scope>NUCLEOTIDE SEQUENCE [LARGE SCALE GENOMIC DNA]</scope>
    <source>
        <strain evidence="8 9">19XY460</strain>
    </source>
</reference>
<dbReference type="Proteomes" id="UP001338582">
    <property type="component" value="Chromosome 5"/>
</dbReference>
<evidence type="ECO:0000256" key="5">
    <source>
        <dbReference type="ARBA" id="ARBA00022829"/>
    </source>
</evidence>
<dbReference type="GO" id="GO:0007064">
    <property type="term" value="P:mitotic sister chromatid cohesion"/>
    <property type="evidence" value="ECO:0007669"/>
    <property type="project" value="InterPro"/>
</dbReference>
<accession>A0AAX4HH43</accession>
<dbReference type="InterPro" id="IPR019440">
    <property type="entry name" value="MAU2"/>
</dbReference>
<dbReference type="GO" id="GO:0007059">
    <property type="term" value="P:chromosome segregation"/>
    <property type="evidence" value="ECO:0007669"/>
    <property type="project" value="UniProtKB-KW"/>
</dbReference>
<keyword evidence="4" id="KW-0498">Mitosis</keyword>
<organism evidence="8 9">
    <name type="scientific">Australozyma saopauloensis</name>
    <dbReference type="NCBI Taxonomy" id="291208"/>
    <lineage>
        <taxon>Eukaryota</taxon>
        <taxon>Fungi</taxon>
        <taxon>Dikarya</taxon>
        <taxon>Ascomycota</taxon>
        <taxon>Saccharomycotina</taxon>
        <taxon>Pichiomycetes</taxon>
        <taxon>Metschnikowiaceae</taxon>
        <taxon>Australozyma</taxon>
    </lineage>
</organism>
<evidence type="ECO:0000313" key="8">
    <source>
        <dbReference type="EMBL" id="WPK27015.1"/>
    </source>
</evidence>
<keyword evidence="6" id="KW-0539">Nucleus</keyword>
<proteinExistence type="inferred from homology"/>
<protein>
    <submittedName>
        <fullName evidence="8">Uncharacterized protein</fullName>
    </submittedName>
</protein>
<dbReference type="PANTHER" id="PTHR21394">
    <property type="entry name" value="MAU2 CHROMATID COHESION FACTOR HOMOLOG"/>
    <property type="match status" value="1"/>
</dbReference>
<name>A0AAX4HH43_9ASCO</name>
<keyword evidence="9" id="KW-1185">Reference proteome</keyword>
<keyword evidence="3" id="KW-0132">Cell division</keyword>
<keyword evidence="5" id="KW-0159">Chromosome partition</keyword>
<evidence type="ECO:0000256" key="7">
    <source>
        <dbReference type="ARBA" id="ARBA00023306"/>
    </source>
</evidence>
<dbReference type="KEGG" id="asau:88175446"/>